<evidence type="ECO:0000313" key="1">
    <source>
        <dbReference type="EMBL" id="MBD7995747.1"/>
    </source>
</evidence>
<keyword evidence="1" id="KW-0238">DNA-binding</keyword>
<dbReference type="SUPFAM" id="SSF47789">
    <property type="entry name" value="C-terminal domain of RNA polymerase alpha subunit"/>
    <property type="match status" value="1"/>
</dbReference>
<dbReference type="RefSeq" id="WP_191808046.1">
    <property type="nucleotide sequence ID" value="NZ_JACSQD010000004.1"/>
</dbReference>
<accession>A0ABR8UTP9</accession>
<sequence>MSTSLNELPRISAPAVRALGGAGFTSLRQLAGIPREDLAQLHGMGPKALDTLDAALAEHGLSLG</sequence>
<dbReference type="EMBL" id="JACSQD010000004">
    <property type="protein sequence ID" value="MBD7995747.1"/>
    <property type="molecule type" value="Genomic_DNA"/>
</dbReference>
<name>A0ABR8UTP9_9MICC</name>
<keyword evidence="2" id="KW-1185">Reference proteome</keyword>
<comment type="caution">
    <text evidence="1">The sequence shown here is derived from an EMBL/GenBank/DDBJ whole genome shotgun (WGS) entry which is preliminary data.</text>
</comment>
<dbReference type="Gene3D" id="1.10.150.20">
    <property type="entry name" value="5' to 3' exonuclease, C-terminal subdomain"/>
    <property type="match status" value="1"/>
</dbReference>
<reference evidence="1 2" key="1">
    <citation type="submission" date="2020-08" db="EMBL/GenBank/DDBJ databases">
        <title>A Genomic Blueprint of the Chicken Gut Microbiome.</title>
        <authorList>
            <person name="Gilroy R."/>
            <person name="Ravi A."/>
            <person name="Getino M."/>
            <person name="Pursley I."/>
            <person name="Horton D.L."/>
            <person name="Alikhan N.-F."/>
            <person name="Baker D."/>
            <person name="Gharbi K."/>
            <person name="Hall N."/>
            <person name="Watson M."/>
            <person name="Adriaenssens E.M."/>
            <person name="Foster-Nyarko E."/>
            <person name="Jarju S."/>
            <person name="Secka A."/>
            <person name="Antonio M."/>
            <person name="Oren A."/>
            <person name="Chaudhuri R."/>
            <person name="La Ragione R.M."/>
            <person name="Hildebrand F."/>
            <person name="Pallen M.J."/>
        </authorList>
    </citation>
    <scope>NUCLEOTIDE SEQUENCE [LARGE SCALE GENOMIC DNA]</scope>
    <source>
        <strain evidence="1 2">Sa2CUA1</strain>
    </source>
</reference>
<dbReference type="GO" id="GO:0003677">
    <property type="term" value="F:DNA binding"/>
    <property type="evidence" value="ECO:0007669"/>
    <property type="project" value="UniProtKB-KW"/>
</dbReference>
<evidence type="ECO:0000313" key="2">
    <source>
        <dbReference type="Proteomes" id="UP000609874"/>
    </source>
</evidence>
<organism evidence="1 2">
    <name type="scientific">Arthrobacter gallicola</name>
    <dbReference type="NCBI Taxonomy" id="2762225"/>
    <lineage>
        <taxon>Bacteria</taxon>
        <taxon>Bacillati</taxon>
        <taxon>Actinomycetota</taxon>
        <taxon>Actinomycetes</taxon>
        <taxon>Micrococcales</taxon>
        <taxon>Micrococcaceae</taxon>
        <taxon>Arthrobacter</taxon>
    </lineage>
</organism>
<proteinExistence type="predicted"/>
<gene>
    <name evidence="1" type="ORF">H9639_10600</name>
</gene>
<protein>
    <submittedName>
        <fullName evidence="1">DNA-binding protein</fullName>
    </submittedName>
</protein>
<dbReference type="Proteomes" id="UP000609874">
    <property type="component" value="Unassembled WGS sequence"/>
</dbReference>